<dbReference type="Proteomes" id="UP000035661">
    <property type="component" value="Chromosome"/>
</dbReference>
<evidence type="ECO:0000313" key="3">
    <source>
        <dbReference type="Proteomes" id="UP000035661"/>
    </source>
</evidence>
<keyword evidence="1" id="KW-0812">Transmembrane</keyword>
<dbReference type="PATRIC" id="fig|743698.3.peg.1112"/>
<accession>A0A0H3XM34</accession>
<gene>
    <name evidence="2" type="ORF">SERIO_v1c11010</name>
</gene>
<dbReference type="STRING" id="315358.SERIO_v1c11010"/>
<keyword evidence="3" id="KW-1185">Reference proteome</keyword>
<evidence type="ECO:0000313" key="2">
    <source>
        <dbReference type="EMBL" id="AKM54654.1"/>
    </source>
</evidence>
<dbReference type="KEGG" id="seri:SERIO_v1c11010"/>
<evidence type="ECO:0000256" key="1">
    <source>
        <dbReference type="SAM" id="Phobius"/>
    </source>
</evidence>
<keyword evidence="1" id="KW-0472">Membrane</keyword>
<dbReference type="AlphaFoldDB" id="A0A0H3XM34"/>
<protein>
    <recommendedName>
        <fullName evidence="4">Transmembrane protein</fullName>
    </recommendedName>
</protein>
<organism evidence="2 3">
    <name type="scientific">Spiroplasma eriocheiris</name>
    <dbReference type="NCBI Taxonomy" id="315358"/>
    <lineage>
        <taxon>Bacteria</taxon>
        <taxon>Bacillati</taxon>
        <taxon>Mycoplasmatota</taxon>
        <taxon>Mollicutes</taxon>
        <taxon>Entomoplasmatales</taxon>
        <taxon>Spiroplasmataceae</taxon>
        <taxon>Spiroplasma</taxon>
    </lineage>
</organism>
<reference evidence="2 3" key="1">
    <citation type="journal article" date="2015" name="Genome Biol. Evol.">
        <title>Found and Lost: The Fates of Horizontally Acquired Genes in Arthropod-Symbiotic Spiroplasma.</title>
        <authorList>
            <person name="Lo W.S."/>
            <person name="Gasparich G.E."/>
            <person name="Kuo C.H."/>
        </authorList>
    </citation>
    <scope>NUCLEOTIDE SEQUENCE [LARGE SCALE GENOMIC DNA]</scope>
    <source>
        <strain evidence="3">TDA-040725-5</strain>
    </source>
</reference>
<sequence>MEVTYDKKSVTKFKQWKFKRQIIIGFFIAVILVFLTCLGVLIYQNVIIKQHQPSPQVINNSPPSPQPSRNDDSYELTLASYQFNDTIVFQHNDYFFLNLSVKKIFLAQWINVFPTINNEDSYLVFDCSNEHYGLSKIITIVHYTLANIIINSWRIKI</sequence>
<name>A0A0H3XM34_9MOLU</name>
<dbReference type="RefSeq" id="WP_152023415.1">
    <property type="nucleotide sequence ID" value="NZ_CP011856.1"/>
</dbReference>
<feature type="transmembrane region" description="Helical" evidence="1">
    <location>
        <begin position="21"/>
        <end position="43"/>
    </location>
</feature>
<dbReference type="EMBL" id="CP011856">
    <property type="protein sequence ID" value="AKM54654.1"/>
    <property type="molecule type" value="Genomic_DNA"/>
</dbReference>
<proteinExistence type="predicted"/>
<keyword evidence="1" id="KW-1133">Transmembrane helix</keyword>
<reference evidence="3" key="2">
    <citation type="submission" date="2015-06" db="EMBL/GenBank/DDBJ databases">
        <title>Complete genome sequence of Spiroplasma eriocheiris TDA-040725-5 (DSM 21848).</title>
        <authorList>
            <person name="Lo W.-S."/>
            <person name="Kuo C.-H."/>
        </authorList>
    </citation>
    <scope>NUCLEOTIDE SEQUENCE [LARGE SCALE GENOMIC DNA]</scope>
    <source>
        <strain evidence="3">TDA-040725-5</strain>
    </source>
</reference>
<evidence type="ECO:0008006" key="4">
    <source>
        <dbReference type="Google" id="ProtNLM"/>
    </source>
</evidence>